<proteinExistence type="predicted"/>
<evidence type="ECO:0000256" key="2">
    <source>
        <dbReference type="SAM" id="MobiDB-lite"/>
    </source>
</evidence>
<evidence type="ECO:0000313" key="4">
    <source>
        <dbReference type="Proteomes" id="UP000582837"/>
    </source>
</evidence>
<feature type="repeat" description="TPR" evidence="1">
    <location>
        <begin position="325"/>
        <end position="358"/>
    </location>
</feature>
<protein>
    <submittedName>
        <fullName evidence="3">Flp pilus assembly protein TadD</fullName>
    </submittedName>
</protein>
<keyword evidence="4" id="KW-1185">Reference proteome</keyword>
<dbReference type="Pfam" id="PF13432">
    <property type="entry name" value="TPR_16"/>
    <property type="match status" value="1"/>
</dbReference>
<dbReference type="Gene3D" id="3.40.50.1110">
    <property type="entry name" value="SGNH hydrolase"/>
    <property type="match status" value="1"/>
</dbReference>
<name>A0A841GYQ6_9BACT</name>
<dbReference type="SMART" id="SM00028">
    <property type="entry name" value="TPR"/>
    <property type="match status" value="4"/>
</dbReference>
<dbReference type="Proteomes" id="UP000582837">
    <property type="component" value="Unassembled WGS sequence"/>
</dbReference>
<dbReference type="EMBL" id="JACHIA010000006">
    <property type="protein sequence ID" value="MBB6070866.1"/>
    <property type="molecule type" value="Genomic_DNA"/>
</dbReference>
<keyword evidence="1" id="KW-0802">TPR repeat</keyword>
<dbReference type="RefSeq" id="WP_170033235.1">
    <property type="nucleotide sequence ID" value="NZ_JABDTL010000001.1"/>
</dbReference>
<dbReference type="Pfam" id="PF13431">
    <property type="entry name" value="TPR_17"/>
    <property type="match status" value="1"/>
</dbReference>
<dbReference type="AlphaFoldDB" id="A0A841GYQ6"/>
<feature type="region of interest" description="Disordered" evidence="2">
    <location>
        <begin position="659"/>
        <end position="679"/>
    </location>
</feature>
<evidence type="ECO:0000256" key="1">
    <source>
        <dbReference type="PROSITE-ProRule" id="PRU00339"/>
    </source>
</evidence>
<feature type="repeat" description="TPR" evidence="1">
    <location>
        <begin position="630"/>
        <end position="663"/>
    </location>
</feature>
<dbReference type="InterPro" id="IPR011990">
    <property type="entry name" value="TPR-like_helical_dom_sf"/>
</dbReference>
<accession>A0A841GYQ6</accession>
<dbReference type="InterPro" id="IPR019734">
    <property type="entry name" value="TPR_rpt"/>
</dbReference>
<gene>
    <name evidence="3" type="ORF">HNQ61_002488</name>
</gene>
<dbReference type="GO" id="GO:0016788">
    <property type="term" value="F:hydrolase activity, acting on ester bonds"/>
    <property type="evidence" value="ECO:0007669"/>
    <property type="project" value="UniProtKB-ARBA"/>
</dbReference>
<comment type="caution">
    <text evidence="3">The sequence shown here is derived from an EMBL/GenBank/DDBJ whole genome shotgun (WGS) entry which is preliminary data.</text>
</comment>
<dbReference type="Gene3D" id="1.25.40.10">
    <property type="entry name" value="Tetratricopeptide repeat domain"/>
    <property type="match status" value="2"/>
</dbReference>
<organism evidence="3 4">
    <name type="scientific">Longimicrobium terrae</name>
    <dbReference type="NCBI Taxonomy" id="1639882"/>
    <lineage>
        <taxon>Bacteria</taxon>
        <taxon>Pseudomonadati</taxon>
        <taxon>Gemmatimonadota</taxon>
        <taxon>Longimicrobiia</taxon>
        <taxon>Longimicrobiales</taxon>
        <taxon>Longimicrobiaceae</taxon>
        <taxon>Longimicrobium</taxon>
    </lineage>
</organism>
<dbReference type="PROSITE" id="PS50005">
    <property type="entry name" value="TPR"/>
    <property type="match status" value="3"/>
</dbReference>
<evidence type="ECO:0000313" key="3">
    <source>
        <dbReference type="EMBL" id="MBB6070866.1"/>
    </source>
</evidence>
<dbReference type="InterPro" id="IPR036514">
    <property type="entry name" value="SGNH_hydro_sf"/>
</dbReference>
<dbReference type="SUPFAM" id="SSF48452">
    <property type="entry name" value="TPR-like"/>
    <property type="match status" value="2"/>
</dbReference>
<feature type="repeat" description="TPR" evidence="1">
    <location>
        <begin position="570"/>
        <end position="603"/>
    </location>
</feature>
<sequence>MPRPPLTPGRRRLFTAITLAFPLLLLVLLEAGLRLGGYGGSYPVFVPAANEPGWMYPNPDMARRYFRDGTLAPLPQMDFYRAERTPRTFRVVFQGESSAAGFPYRHGGAPSRMLQQRLQQTFPDRDVEVVNTALTAVNSYTLLDQAGEIIAQKPDAVMIYTGHNEYYGVYGVGSAQMPGRWRWLVRGYLRLSRLRTVQLIRNALVRVASGAPQGTEGPRTTMEMMAGGQRIPLDSPRYREGLEQFRANLGELLGRYRDAGVPVLIGTVASNERDQAPFISGLMARTDSFAWHRAYRDGLAAFERNDDAAAERELQTALRMDSTSANAWYALGRLYDRRGDAARARTHYRHARERDQLRFRAPDAINRIIREQAARYGATVVETERALQSASPGGVIGRSMMLEHLHPNLDGYFVIADAFYNALRQKRMPAAWSGAVPAAQARAQVPVTDADSVAGLFRADRLLSGWPFRPRGVVVTPVVDTLHARTPAEAVAQEMVRGELPWPEAMVRLMAECERTGRYSEGLRVARAMVEEYRAAPEAYSRAGQMAMLLGREDEAAAWANASAARGQTGENEQLLGLLRLRAGDREGALRHLREAVRLAPGDRRVGVSLMAAEELPRTEAARVATPRDPRVLFDLAAMYAATRQVDRAREALARLAEVQPDHPAARELASTLPPPPAP</sequence>
<reference evidence="3 4" key="1">
    <citation type="submission" date="2020-08" db="EMBL/GenBank/DDBJ databases">
        <title>Genomic Encyclopedia of Type Strains, Phase IV (KMG-IV): sequencing the most valuable type-strain genomes for metagenomic binning, comparative biology and taxonomic classification.</title>
        <authorList>
            <person name="Goeker M."/>
        </authorList>
    </citation>
    <scope>NUCLEOTIDE SEQUENCE [LARGE SCALE GENOMIC DNA]</scope>
    <source>
        <strain evidence="3 4">DSM 29007</strain>
    </source>
</reference>
<dbReference type="SUPFAM" id="SSF52266">
    <property type="entry name" value="SGNH hydrolase"/>
    <property type="match status" value="1"/>
</dbReference>